<accession>A0A9P6SL50</accession>
<protein>
    <submittedName>
        <fullName evidence="2">Uncharacterized protein</fullName>
    </submittedName>
</protein>
<dbReference type="OrthoDB" id="40334at2759"/>
<keyword evidence="3" id="KW-1185">Reference proteome</keyword>
<evidence type="ECO:0000313" key="2">
    <source>
        <dbReference type="EMBL" id="KAG0646237.1"/>
    </source>
</evidence>
<dbReference type="PANTHER" id="PTHR28630:SF3">
    <property type="entry name" value="PEROXIREDOXIN-LIKE 2C"/>
    <property type="match status" value="1"/>
</dbReference>
<dbReference type="InterPro" id="IPR036249">
    <property type="entry name" value="Thioredoxin-like_sf"/>
</dbReference>
<gene>
    <name evidence="2" type="ORF">D0Z07_8292</name>
</gene>
<feature type="compositionally biased region" description="Polar residues" evidence="1">
    <location>
        <begin position="339"/>
        <end position="359"/>
    </location>
</feature>
<dbReference type="Gene3D" id="3.40.30.10">
    <property type="entry name" value="Glutaredoxin"/>
    <property type="match status" value="1"/>
</dbReference>
<dbReference type="CDD" id="cd02970">
    <property type="entry name" value="PRX_like2"/>
    <property type="match status" value="1"/>
</dbReference>
<comment type="caution">
    <text evidence="2">The sequence shown here is derived from an EMBL/GenBank/DDBJ whole genome shotgun (WGS) entry which is preliminary data.</text>
</comment>
<proteinExistence type="predicted"/>
<sequence>MAISTHSLATRRPGSIHVEKVKLDSTLEGHTVAMHKESKMDALKNRHVANGTTTAPIKGSFDTSAPSTAASSDVTAVDFTGDVNTNNDLPSQAILKSVADMPLLDKDGKVVPFKNLYSGTNGTRRVLVIFIRHFFCGNCQEFLRTLTDSISTAELLRLPTPTFIAVVGHGSHSLIPMYANVTHCPFPIYADPTKHLYNALGMVRTLNMGTRPEYQRRGTVKGMWQSVVQGISNLKGGKALQGLDWHQVGGEFLFEPIDMSTPITSPEFEVNKQLNGAFPRDGYVEEKQVTWCHRMKNTRDHAELPELREILGLDGAGKPGKDIKRWTKAMGERKGTGFSARTSVSMTRNGGSSGRQSVSVERENAAKTLNGESTGQKSVAEERERAAAALNGEVMEPLAREEGTK</sequence>
<dbReference type="AlphaFoldDB" id="A0A9P6SL50"/>
<name>A0A9P6SL50_9HELO</name>
<dbReference type="InterPro" id="IPR032801">
    <property type="entry name" value="PXL2A/B/C"/>
</dbReference>
<dbReference type="SUPFAM" id="SSF52833">
    <property type="entry name" value="Thioredoxin-like"/>
    <property type="match status" value="1"/>
</dbReference>
<feature type="region of interest" description="Disordered" evidence="1">
    <location>
        <begin position="333"/>
        <end position="405"/>
    </location>
</feature>
<dbReference type="FunFam" id="3.40.30.10:FF:000404">
    <property type="entry name" value="WGS project CABT00000000 data, contig 2.14"/>
    <property type="match status" value="1"/>
</dbReference>
<dbReference type="PANTHER" id="PTHR28630">
    <property type="match status" value="1"/>
</dbReference>
<organism evidence="2 3">
    <name type="scientific">Hyphodiscus hymeniophilus</name>
    <dbReference type="NCBI Taxonomy" id="353542"/>
    <lineage>
        <taxon>Eukaryota</taxon>
        <taxon>Fungi</taxon>
        <taxon>Dikarya</taxon>
        <taxon>Ascomycota</taxon>
        <taxon>Pezizomycotina</taxon>
        <taxon>Leotiomycetes</taxon>
        <taxon>Helotiales</taxon>
        <taxon>Hyphodiscaceae</taxon>
        <taxon>Hyphodiscus</taxon>
    </lineage>
</organism>
<dbReference type="Proteomes" id="UP000785200">
    <property type="component" value="Unassembled WGS sequence"/>
</dbReference>
<evidence type="ECO:0000313" key="3">
    <source>
        <dbReference type="Proteomes" id="UP000785200"/>
    </source>
</evidence>
<evidence type="ECO:0000256" key="1">
    <source>
        <dbReference type="SAM" id="MobiDB-lite"/>
    </source>
</evidence>
<dbReference type="EMBL" id="VNKQ01000016">
    <property type="protein sequence ID" value="KAG0646237.1"/>
    <property type="molecule type" value="Genomic_DNA"/>
</dbReference>
<reference evidence="2" key="1">
    <citation type="submission" date="2019-07" db="EMBL/GenBank/DDBJ databases">
        <title>Hyphodiscus hymeniophilus genome sequencing and assembly.</title>
        <authorList>
            <person name="Kramer G."/>
            <person name="Nodwell J."/>
        </authorList>
    </citation>
    <scope>NUCLEOTIDE SEQUENCE</scope>
    <source>
        <strain evidence="2">ATCC 34498</strain>
    </source>
</reference>
<dbReference type="Pfam" id="PF13911">
    <property type="entry name" value="AhpC-TSA_2"/>
    <property type="match status" value="1"/>
</dbReference>